<organism evidence="1">
    <name type="scientific">Anguilla anguilla</name>
    <name type="common">European freshwater eel</name>
    <name type="synonym">Muraena anguilla</name>
    <dbReference type="NCBI Taxonomy" id="7936"/>
    <lineage>
        <taxon>Eukaryota</taxon>
        <taxon>Metazoa</taxon>
        <taxon>Chordata</taxon>
        <taxon>Craniata</taxon>
        <taxon>Vertebrata</taxon>
        <taxon>Euteleostomi</taxon>
        <taxon>Actinopterygii</taxon>
        <taxon>Neopterygii</taxon>
        <taxon>Teleostei</taxon>
        <taxon>Anguilliformes</taxon>
        <taxon>Anguillidae</taxon>
        <taxon>Anguilla</taxon>
    </lineage>
</organism>
<dbReference type="AlphaFoldDB" id="A0A0E9VKZ8"/>
<reference evidence="1" key="1">
    <citation type="submission" date="2014-11" db="EMBL/GenBank/DDBJ databases">
        <authorList>
            <person name="Amaro Gonzalez C."/>
        </authorList>
    </citation>
    <scope>NUCLEOTIDE SEQUENCE</scope>
</reference>
<accession>A0A0E9VKZ8</accession>
<sequence length="31" mass="3303">MSAVPCPKGSLKGGLMGCLKDRIKVCLKGRR</sequence>
<name>A0A0E9VKZ8_ANGAN</name>
<evidence type="ECO:0000313" key="1">
    <source>
        <dbReference type="EMBL" id="JAH78727.1"/>
    </source>
</evidence>
<dbReference type="EMBL" id="GBXM01029850">
    <property type="protein sequence ID" value="JAH78727.1"/>
    <property type="molecule type" value="Transcribed_RNA"/>
</dbReference>
<protein>
    <submittedName>
        <fullName evidence="1">Uncharacterized protein</fullName>
    </submittedName>
</protein>
<reference evidence="1" key="2">
    <citation type="journal article" date="2015" name="Fish Shellfish Immunol.">
        <title>Early steps in the European eel (Anguilla anguilla)-Vibrio vulnificus interaction in the gills: Role of the RtxA13 toxin.</title>
        <authorList>
            <person name="Callol A."/>
            <person name="Pajuelo D."/>
            <person name="Ebbesson L."/>
            <person name="Teles M."/>
            <person name="MacKenzie S."/>
            <person name="Amaro C."/>
        </authorList>
    </citation>
    <scope>NUCLEOTIDE SEQUENCE</scope>
</reference>
<proteinExistence type="predicted"/>